<evidence type="ECO:0000313" key="2">
    <source>
        <dbReference type="EMBL" id="CEK51186.1"/>
    </source>
</evidence>
<evidence type="ECO:0000256" key="1">
    <source>
        <dbReference type="SAM" id="MobiDB-lite"/>
    </source>
</evidence>
<reference evidence="2" key="1">
    <citation type="submission" date="2014-12" db="EMBL/GenBank/DDBJ databases">
        <title>Insight into the proteome of Arion vulgaris.</title>
        <authorList>
            <person name="Aradska J."/>
            <person name="Bulat T."/>
            <person name="Smidak R."/>
            <person name="Sarate P."/>
            <person name="Gangsoo J."/>
            <person name="Sialana F."/>
            <person name="Bilban M."/>
            <person name="Lubec G."/>
        </authorList>
    </citation>
    <scope>NUCLEOTIDE SEQUENCE</scope>
    <source>
        <tissue evidence="2">Skin</tissue>
    </source>
</reference>
<sequence length="265" mass="29946">EEDTFDDSQVNSQLMAKLKKMKGASRSAQKKEKQSRKCKDKSESMMEIYSESQRLLRDSRVSLPYYEPEPKLLDDFLARASKKRLEYASLKQAKDIQKAQIICDRLSLSPYTLLPAISRKHVSCPDPDKVLCTREVLSLEGNKHVDPCLSVAQVSPNMHMESLLNKPVSGTDINEDDDDELPDLFPSLSNTKSKIQIACENSPQKMQTAATIRLDTEANLTPDVEVCVTPVQSDEKSQISLTNDDDQMSLLCSQNDHRLRQKVKQ</sequence>
<gene>
    <name evidence="2" type="primary">ORF12749</name>
</gene>
<accession>A0A0B6Y5S1</accession>
<name>A0A0B6Y5S1_9EUPU</name>
<dbReference type="EMBL" id="HACG01004321">
    <property type="protein sequence ID" value="CEK51186.1"/>
    <property type="molecule type" value="Transcribed_RNA"/>
</dbReference>
<proteinExistence type="predicted"/>
<organism evidence="2">
    <name type="scientific">Arion vulgaris</name>
    <dbReference type="NCBI Taxonomy" id="1028688"/>
    <lineage>
        <taxon>Eukaryota</taxon>
        <taxon>Metazoa</taxon>
        <taxon>Spiralia</taxon>
        <taxon>Lophotrochozoa</taxon>
        <taxon>Mollusca</taxon>
        <taxon>Gastropoda</taxon>
        <taxon>Heterobranchia</taxon>
        <taxon>Euthyneura</taxon>
        <taxon>Panpulmonata</taxon>
        <taxon>Eupulmonata</taxon>
        <taxon>Stylommatophora</taxon>
        <taxon>Helicina</taxon>
        <taxon>Arionoidea</taxon>
        <taxon>Arionidae</taxon>
        <taxon>Arion</taxon>
    </lineage>
</organism>
<feature type="non-terminal residue" evidence="2">
    <location>
        <position position="265"/>
    </location>
</feature>
<feature type="region of interest" description="Disordered" evidence="1">
    <location>
        <begin position="17"/>
        <end position="45"/>
    </location>
</feature>
<feature type="non-terminal residue" evidence="2">
    <location>
        <position position="1"/>
    </location>
</feature>
<protein>
    <submittedName>
        <fullName evidence="2">Uncharacterized protein</fullName>
    </submittedName>
</protein>
<dbReference type="AlphaFoldDB" id="A0A0B6Y5S1"/>
<feature type="compositionally biased region" description="Basic and acidic residues" evidence="1">
    <location>
        <begin position="29"/>
        <end position="44"/>
    </location>
</feature>